<dbReference type="Pfam" id="PF00196">
    <property type="entry name" value="GerE"/>
    <property type="match status" value="1"/>
</dbReference>
<dbReference type="PRINTS" id="PR00038">
    <property type="entry name" value="HTHLUXR"/>
</dbReference>
<dbReference type="EMBL" id="JAAXOX010000005">
    <property type="protein sequence ID" value="NKY23362.1"/>
    <property type="molecule type" value="Genomic_DNA"/>
</dbReference>
<keyword evidence="3" id="KW-0804">Transcription</keyword>
<accession>A0A7X6QZQ7</accession>
<feature type="domain" description="HTH luxR-type" evidence="4">
    <location>
        <begin position="712"/>
        <end position="777"/>
    </location>
</feature>
<evidence type="ECO:0000256" key="2">
    <source>
        <dbReference type="ARBA" id="ARBA00023125"/>
    </source>
</evidence>
<dbReference type="GO" id="GO:0003677">
    <property type="term" value="F:DNA binding"/>
    <property type="evidence" value="ECO:0007669"/>
    <property type="project" value="UniProtKB-KW"/>
</dbReference>
<comment type="caution">
    <text evidence="5">The sequence shown here is derived from an EMBL/GenBank/DDBJ whole genome shotgun (WGS) entry which is preliminary data.</text>
</comment>
<dbReference type="PANTHER" id="PTHR44688">
    <property type="entry name" value="DNA-BINDING TRANSCRIPTIONAL ACTIVATOR DEVR_DOSR"/>
    <property type="match status" value="1"/>
</dbReference>
<dbReference type="PROSITE" id="PS00622">
    <property type="entry name" value="HTH_LUXR_1"/>
    <property type="match status" value="1"/>
</dbReference>
<dbReference type="RefSeq" id="WP_168630488.1">
    <property type="nucleotide sequence ID" value="NZ_BONL01000002.1"/>
</dbReference>
<evidence type="ECO:0000256" key="1">
    <source>
        <dbReference type="ARBA" id="ARBA00023015"/>
    </source>
</evidence>
<dbReference type="PROSITE" id="PS50043">
    <property type="entry name" value="HTH_LUXR_2"/>
    <property type="match status" value="1"/>
</dbReference>
<dbReference type="Proteomes" id="UP000581206">
    <property type="component" value="Unassembled WGS sequence"/>
</dbReference>
<dbReference type="InterPro" id="IPR027417">
    <property type="entry name" value="P-loop_NTPase"/>
</dbReference>
<dbReference type="SMART" id="SM00421">
    <property type="entry name" value="HTH_LUXR"/>
    <property type="match status" value="1"/>
</dbReference>
<evidence type="ECO:0000313" key="5">
    <source>
        <dbReference type="EMBL" id="NKY23362.1"/>
    </source>
</evidence>
<gene>
    <name evidence="5" type="ORF">HGA03_11880</name>
</gene>
<dbReference type="SUPFAM" id="SSF52540">
    <property type="entry name" value="P-loop containing nucleoside triphosphate hydrolases"/>
    <property type="match status" value="1"/>
</dbReference>
<dbReference type="SUPFAM" id="SSF46894">
    <property type="entry name" value="C-terminal effector domain of the bipartite response regulators"/>
    <property type="match status" value="1"/>
</dbReference>
<dbReference type="InterPro" id="IPR000792">
    <property type="entry name" value="Tscrpt_reg_LuxR_C"/>
</dbReference>
<dbReference type="PANTHER" id="PTHR44688:SF16">
    <property type="entry name" value="DNA-BINDING TRANSCRIPTIONAL ACTIVATOR DEVR_DOSR"/>
    <property type="match status" value="1"/>
</dbReference>
<evidence type="ECO:0000259" key="4">
    <source>
        <dbReference type="PROSITE" id="PS50043"/>
    </source>
</evidence>
<proteinExistence type="predicted"/>
<reference evidence="5 6" key="1">
    <citation type="submission" date="2020-04" db="EMBL/GenBank/DDBJ databases">
        <title>MicrobeNet Type strains.</title>
        <authorList>
            <person name="Nicholson A.C."/>
        </authorList>
    </citation>
    <scope>NUCLEOTIDE SEQUENCE [LARGE SCALE GENOMIC DNA]</scope>
    <source>
        <strain evidence="5 6">ATCC BAA-788</strain>
    </source>
</reference>
<name>A0A7X6QZQ7_9CELL</name>
<dbReference type="AlphaFoldDB" id="A0A7X6QZQ7"/>
<keyword evidence="6" id="KW-1185">Reference proteome</keyword>
<evidence type="ECO:0000256" key="3">
    <source>
        <dbReference type="ARBA" id="ARBA00023163"/>
    </source>
</evidence>
<dbReference type="InterPro" id="IPR036388">
    <property type="entry name" value="WH-like_DNA-bd_sf"/>
</dbReference>
<keyword evidence="2" id="KW-0238">DNA-binding</keyword>
<evidence type="ECO:0000313" key="6">
    <source>
        <dbReference type="Proteomes" id="UP000581206"/>
    </source>
</evidence>
<organism evidence="5 6">
    <name type="scientific">Cellulomonas denverensis</name>
    <dbReference type="NCBI Taxonomy" id="264297"/>
    <lineage>
        <taxon>Bacteria</taxon>
        <taxon>Bacillati</taxon>
        <taxon>Actinomycetota</taxon>
        <taxon>Actinomycetes</taxon>
        <taxon>Micrococcales</taxon>
        <taxon>Cellulomonadaceae</taxon>
        <taxon>Cellulomonas</taxon>
    </lineage>
</organism>
<dbReference type="InterPro" id="IPR016032">
    <property type="entry name" value="Sig_transdc_resp-reg_C-effctor"/>
</dbReference>
<dbReference type="GO" id="GO:0006355">
    <property type="term" value="P:regulation of DNA-templated transcription"/>
    <property type="evidence" value="ECO:0007669"/>
    <property type="project" value="InterPro"/>
</dbReference>
<sequence length="782" mass="83072">MRDDVVLHPDHVARIVGYLQDGTHVHITGLRGSGRSAVLGQVTDRLAGLGISVVAVRGMRALRDRPLGALAVAGVPVASTPQPLTMLTSAVDGLAGLLASPASALLVDDADELDATSMAAILAVQARLRTRVVTAGRPDHAPATLTDELRPAARVDLGPLPFDGVHRLLHSMLGRGVEPSAVARIASASGGLPGLVEALVDTARRENRLVLRDGLWVARGDLWTSPLSQTVEPFLTDLDDDAREALTLLAFAGTVSLETAGELVGVDRLTALDDAGLVQVVSDGDRTLVGVFPPVVGDYLVHETSVTRSLRATGRVAGIRAGQGSARMPVESRVVAPVVSRLFAAHWSERRTELMREWQADRTDPVPATELVEAMRLTHARPHEVSTVLEAAGLTEDQVDAPDAELARAREAEHLVATGRVGAALELLAGFHPARARARRVAGTAHGLALLYSCEVERSARLALAEVERARQELDPVALMAHSTVAGLALAVLGRAMELDRLVCDALSLPTACPQEPELVVGLVALAAEATTWQGRADFAASLGIQARSMDPRPGPHPYQATQLIGALIRDDDDPAVAAETAEEIWQVARERLDRGYLPAGILAGVLAVDRFPDTERAAVLVEAAERCPDAPLLRHLAEYATAVAAGCPERLAELEPVLRRAGLRQFAVRAAVARAVRLIAEGQPAAATERADTAWSQGGLRGRDLCGLFLPFDRAVRLTSREREVAVLVARGLSSPEIATRMVLSARTVEHHILSACRKVGVNSREGLAKAARTWLTCTIR</sequence>
<dbReference type="CDD" id="cd06170">
    <property type="entry name" value="LuxR_C_like"/>
    <property type="match status" value="1"/>
</dbReference>
<keyword evidence="1" id="KW-0805">Transcription regulation</keyword>
<protein>
    <recommendedName>
        <fullName evidence="4">HTH luxR-type domain-containing protein</fullName>
    </recommendedName>
</protein>
<dbReference type="Gene3D" id="1.10.10.10">
    <property type="entry name" value="Winged helix-like DNA-binding domain superfamily/Winged helix DNA-binding domain"/>
    <property type="match status" value="1"/>
</dbReference>